<dbReference type="Proteomes" id="UP001500177">
    <property type="component" value="Unassembled WGS sequence"/>
</dbReference>
<evidence type="ECO:0000259" key="2">
    <source>
        <dbReference type="Pfam" id="PF13427"/>
    </source>
</evidence>
<keyword evidence="1" id="KW-0808">Transferase</keyword>
<dbReference type="EMBL" id="BAAALX010000016">
    <property type="protein sequence ID" value="GAA1522639.1"/>
    <property type="molecule type" value="Genomic_DNA"/>
</dbReference>
<name>A0ABN2ANS4_9MICO</name>
<evidence type="ECO:0000256" key="1">
    <source>
        <dbReference type="ARBA" id="ARBA00022679"/>
    </source>
</evidence>
<organism evidence="3 4">
    <name type="scientific">Brevibacterium permense</name>
    <dbReference type="NCBI Taxonomy" id="234834"/>
    <lineage>
        <taxon>Bacteria</taxon>
        <taxon>Bacillati</taxon>
        <taxon>Actinomycetota</taxon>
        <taxon>Actinomycetes</taxon>
        <taxon>Micrococcales</taxon>
        <taxon>Brevibacteriaceae</taxon>
        <taxon>Brevibacterium</taxon>
    </lineage>
</organism>
<gene>
    <name evidence="3" type="ORF">GCM10009690_27460</name>
</gene>
<evidence type="ECO:0000313" key="3">
    <source>
        <dbReference type="EMBL" id="GAA1522639.1"/>
    </source>
</evidence>
<accession>A0ABN2ANS4</accession>
<dbReference type="Pfam" id="PF13427">
    <property type="entry name" value="AadA_C"/>
    <property type="match status" value="1"/>
</dbReference>
<dbReference type="RefSeq" id="WP_217278510.1">
    <property type="nucleotide sequence ID" value="NZ_BAAALX010000016.1"/>
</dbReference>
<protein>
    <recommendedName>
        <fullName evidence="2">Adenylyltransferase AadA C-terminal domain-containing protein</fullName>
    </recommendedName>
</protein>
<sequence length="197" mass="21344">MSACSNTVFIAESEVSRPVTQISPIASHTGEIFDSHGAFDVNPVIWKELVDGGITVRGRSIAAWDLDAQPEALQPWIRTNLREYWTPLASQLHDRPQRTPRALVHRLLTSPLGLSAGTVAWCVLGPARMHRTLATGEIIGKEEAARHALDAFPQHAPITEVALAKVRGARISSAPSRAQWRGLTASAMEDMITGSLG</sequence>
<keyword evidence="4" id="KW-1185">Reference proteome</keyword>
<dbReference type="InterPro" id="IPR025184">
    <property type="entry name" value="AadA_C"/>
</dbReference>
<evidence type="ECO:0000313" key="4">
    <source>
        <dbReference type="Proteomes" id="UP001500177"/>
    </source>
</evidence>
<reference evidence="3 4" key="1">
    <citation type="journal article" date="2019" name="Int. J. Syst. Evol. Microbiol.">
        <title>The Global Catalogue of Microorganisms (GCM) 10K type strain sequencing project: providing services to taxonomists for standard genome sequencing and annotation.</title>
        <authorList>
            <consortium name="The Broad Institute Genomics Platform"/>
            <consortium name="The Broad Institute Genome Sequencing Center for Infectious Disease"/>
            <person name="Wu L."/>
            <person name="Ma J."/>
        </authorList>
    </citation>
    <scope>NUCLEOTIDE SEQUENCE [LARGE SCALE GENOMIC DNA]</scope>
    <source>
        <strain evidence="3 4">JCM 13318</strain>
    </source>
</reference>
<comment type="caution">
    <text evidence="3">The sequence shown here is derived from an EMBL/GenBank/DDBJ whole genome shotgun (WGS) entry which is preliminary data.</text>
</comment>
<proteinExistence type="predicted"/>
<feature type="domain" description="Adenylyltransferase AadA C-terminal" evidence="2">
    <location>
        <begin position="121"/>
        <end position="172"/>
    </location>
</feature>